<feature type="compositionally biased region" description="Basic and acidic residues" evidence="1">
    <location>
        <begin position="427"/>
        <end position="447"/>
    </location>
</feature>
<dbReference type="EMBL" id="WIVW01000001">
    <property type="protein sequence ID" value="MQU25207.1"/>
    <property type="molecule type" value="Genomic_DNA"/>
</dbReference>
<evidence type="ECO:0000256" key="1">
    <source>
        <dbReference type="SAM" id="MobiDB-lite"/>
    </source>
</evidence>
<evidence type="ECO:0000313" key="4">
    <source>
        <dbReference type="EMBL" id="MQU15559.1"/>
    </source>
</evidence>
<dbReference type="RefSeq" id="WP_153377184.1">
    <property type="nucleotide sequence ID" value="NZ_WIVT01000003.1"/>
</dbReference>
<evidence type="ECO:0000313" key="2">
    <source>
        <dbReference type="EMBL" id="MQT27036.1"/>
    </source>
</evidence>
<keyword evidence="8" id="KW-1185">Reference proteome</keyword>
<evidence type="ECO:0000313" key="6">
    <source>
        <dbReference type="Proteomes" id="UP000437970"/>
    </source>
</evidence>
<dbReference type="Proteomes" id="UP000437970">
    <property type="component" value="Unassembled WGS sequence"/>
</dbReference>
<evidence type="ECO:0000313" key="8">
    <source>
        <dbReference type="Proteomes" id="UP000713985"/>
    </source>
</evidence>
<evidence type="ECO:0000313" key="5">
    <source>
        <dbReference type="EMBL" id="MQU25207.1"/>
    </source>
</evidence>
<reference evidence="6 7" key="1">
    <citation type="submission" date="2019-10" db="EMBL/GenBank/DDBJ databases">
        <title>Evaluation of single-gene subtyping targets for Pseudomonas.</title>
        <authorList>
            <person name="Reichler S.J."/>
            <person name="Orsi R.H."/>
            <person name="Wiedmann M."/>
            <person name="Martin N.H."/>
            <person name="Murphy S.I."/>
        </authorList>
    </citation>
    <scope>NUCLEOTIDE SEQUENCE</scope>
    <source>
        <strain evidence="2 8">FSL R10-0802</strain>
        <strain evidence="4 7">FSL R10-1594</strain>
        <strain evidence="5 6">FSL R10-1984</strain>
        <strain evidence="3">FSL R10-2339</strain>
    </source>
</reference>
<dbReference type="Proteomes" id="UP000713985">
    <property type="component" value="Unassembled WGS sequence"/>
</dbReference>
<dbReference type="PANTHER" id="PTHR37489">
    <property type="entry name" value="DUF3500 DOMAIN-CONTAINING PROTEIN"/>
    <property type="match status" value="1"/>
</dbReference>
<dbReference type="AlphaFoldDB" id="A0A6A7YRX2"/>
<name>A0A6A7YRX2_9PSED</name>
<dbReference type="InterPro" id="IPR021889">
    <property type="entry name" value="DUF3500"/>
</dbReference>
<dbReference type="EMBL" id="WIWC01000001">
    <property type="protein sequence ID" value="MQT78535.1"/>
    <property type="molecule type" value="Genomic_DNA"/>
</dbReference>
<gene>
    <name evidence="4" type="ORF">GHN41_03735</name>
    <name evidence="3" type="ORF">GHN86_00435</name>
    <name evidence="2" type="ORF">GHN94_14525</name>
    <name evidence="5" type="ORF">GHO29_01825</name>
</gene>
<dbReference type="PANTHER" id="PTHR37489:SF1">
    <property type="entry name" value="DUF3500 DOMAIN-CONTAINING PROTEIN"/>
    <property type="match status" value="1"/>
</dbReference>
<evidence type="ECO:0000313" key="7">
    <source>
        <dbReference type="Proteomes" id="UP000443000"/>
    </source>
</evidence>
<sequence length="447" mass="50898">MSSKNFRDNLLALDSPRLVNARGLDPFEYAKPIIASDKARALIDTWQALYQHPYTGITSNGEVEPGLFHLADEGFNPVPAISAAQRLLTLLNEGERRALQYPIDAHQWRDWYNPEFPMNANGVRLDYLSSQAREAVMNLVRASMSAEGYLKTERCRIANLYLGELYDLRNIMNEWSYHFLLFGTPSATEPWGWNLYGHHLALNCMMIGGQMVISPTFMGAEPTIIDRGPHGAFSLFDNEESFGLQLMQSLPPHLQAHATTFKHLKDPAMPEGRWHFADERQQGAAYRDNRVIPHEGVCAAQFSSGQQAQLLKIVDAFIDYLPQGPRDTRLRQVESMLERTWFSWIGGHGDDDAFYYRVHSPLLMVEFDHHCGVWLSNDTPAKYHIHTVVRTPNGNDYGKDLLRQHYLKEHRQGSTHMAAHAAGGHGHSHDHPQDHDHSHPHDHDHTH</sequence>
<proteinExistence type="predicted"/>
<dbReference type="Proteomes" id="UP000443000">
    <property type="component" value="Unassembled WGS sequence"/>
</dbReference>
<dbReference type="Pfam" id="PF12006">
    <property type="entry name" value="DUF3500"/>
    <property type="match status" value="1"/>
</dbReference>
<dbReference type="EMBL" id="WIVT01000003">
    <property type="protein sequence ID" value="MQU15559.1"/>
    <property type="molecule type" value="Genomic_DNA"/>
</dbReference>
<dbReference type="EMBL" id="WIWP01000025">
    <property type="protein sequence ID" value="MQT27036.1"/>
    <property type="molecule type" value="Genomic_DNA"/>
</dbReference>
<comment type="caution">
    <text evidence="3">The sequence shown here is derived from an EMBL/GenBank/DDBJ whole genome shotgun (WGS) entry which is preliminary data.</text>
</comment>
<organism evidence="3">
    <name type="scientific">Pseudomonas helleri</name>
    <dbReference type="NCBI Taxonomy" id="1608996"/>
    <lineage>
        <taxon>Bacteria</taxon>
        <taxon>Pseudomonadati</taxon>
        <taxon>Pseudomonadota</taxon>
        <taxon>Gammaproteobacteria</taxon>
        <taxon>Pseudomonadales</taxon>
        <taxon>Pseudomonadaceae</taxon>
        <taxon>Pseudomonas</taxon>
    </lineage>
</organism>
<feature type="region of interest" description="Disordered" evidence="1">
    <location>
        <begin position="410"/>
        <end position="447"/>
    </location>
</feature>
<accession>A0A6A7YRX2</accession>
<evidence type="ECO:0000313" key="3">
    <source>
        <dbReference type="EMBL" id="MQT78535.1"/>
    </source>
</evidence>
<protein>
    <submittedName>
        <fullName evidence="3">DUF3500 domain-containing protein</fullName>
    </submittedName>
</protein>
<dbReference type="OrthoDB" id="581140at2"/>